<accession>A0A411AC93</accession>
<organism evidence="1 2">
    <name type="scientific">Bacillus velezensis</name>
    <dbReference type="NCBI Taxonomy" id="492670"/>
    <lineage>
        <taxon>Bacteria</taxon>
        <taxon>Bacillati</taxon>
        <taxon>Bacillota</taxon>
        <taxon>Bacilli</taxon>
        <taxon>Bacillales</taxon>
        <taxon>Bacillaceae</taxon>
        <taxon>Bacillus</taxon>
        <taxon>Bacillus amyloliquefaciens group</taxon>
    </lineage>
</organism>
<reference evidence="2" key="1">
    <citation type="submission" date="2020-10" db="EMBL/GenBank/DDBJ databases">
        <title>Complete genome sequence of Bacillus velezensis NST6.</title>
        <authorList>
            <person name="Choi J."/>
        </authorList>
    </citation>
    <scope>NUCLEOTIDE SEQUENCE [LARGE SCALE GENOMIC DNA]</scope>
    <source>
        <strain evidence="2">NST6</strain>
    </source>
</reference>
<gene>
    <name evidence="1" type="ORF">BACVE_001714</name>
</gene>
<proteinExistence type="predicted"/>
<evidence type="ECO:0000313" key="1">
    <source>
        <dbReference type="EMBL" id="QOY26707.1"/>
    </source>
</evidence>
<dbReference type="EMBL" id="CP063687">
    <property type="protein sequence ID" value="QOY26707.1"/>
    <property type="molecule type" value="Genomic_DNA"/>
</dbReference>
<dbReference type="RefSeq" id="WP_032865466.1">
    <property type="nucleotide sequence ID" value="NZ_BDDG01000001.1"/>
</dbReference>
<evidence type="ECO:0000313" key="2">
    <source>
        <dbReference type="Proteomes" id="UP000587477"/>
    </source>
</evidence>
<protein>
    <recommendedName>
        <fullName evidence="3">DUF4352 domain-containing protein</fullName>
    </recommendedName>
</protein>
<sequence>MTRKKIILVTVVFFIFFILISLFRYQQVNGEYSNYKVTEKNVTTNETFEFLKISHTFRKAKKINTIDEMRNKVTEYRIPIELKNTTKDKLTLHPEFYRMMRGEEETETIDFIDNKTGEKISDLKPYQLLNGTVTFTFLNDSENKYQTVDLHIIGSNGVSVQKFIVKVY</sequence>
<name>A0A411AC93_BACVE</name>
<dbReference type="Proteomes" id="UP000587477">
    <property type="component" value="Chromosome"/>
</dbReference>
<evidence type="ECO:0008006" key="3">
    <source>
        <dbReference type="Google" id="ProtNLM"/>
    </source>
</evidence>
<dbReference type="AlphaFoldDB" id="A0A411AC93"/>